<name>A0A4R3JTJ1_9PROT</name>
<sequence length="141" mass="15595">MDERRKRLIALAHVAAARLGLDDETRRAVQKAVTGVDSCAKMDAAALQRLIRHYQQKGAEVWMPGPMVKAAEDRAPLIGKLAAMCHAGGYPFPAYPLGILKHMGCSVERIEWAPAPMLKNAVAAMRYQEKRKEAKHARGEH</sequence>
<evidence type="ECO:0000313" key="1">
    <source>
        <dbReference type="EMBL" id="TCS70747.1"/>
    </source>
</evidence>
<evidence type="ECO:0000313" key="2">
    <source>
        <dbReference type="Proteomes" id="UP000295135"/>
    </source>
</evidence>
<keyword evidence="2" id="KW-1185">Reference proteome</keyword>
<protein>
    <submittedName>
        <fullName evidence="1">Uncharacterized protein DUF1018</fullName>
    </submittedName>
</protein>
<comment type="caution">
    <text evidence="1">The sequence shown here is derived from an EMBL/GenBank/DDBJ whole genome shotgun (WGS) entry which is preliminary data.</text>
</comment>
<dbReference type="Proteomes" id="UP000295135">
    <property type="component" value="Unassembled WGS sequence"/>
</dbReference>
<dbReference type="EMBL" id="SLZY01000014">
    <property type="protein sequence ID" value="TCS70747.1"/>
    <property type="molecule type" value="Genomic_DNA"/>
</dbReference>
<proteinExistence type="predicted"/>
<dbReference type="RefSeq" id="WP_126457824.1">
    <property type="nucleotide sequence ID" value="NZ_AP018721.1"/>
</dbReference>
<organism evidence="1 2">
    <name type="scientific">Sulfuritortus calidifontis</name>
    <dbReference type="NCBI Taxonomy" id="1914471"/>
    <lineage>
        <taxon>Bacteria</taxon>
        <taxon>Pseudomonadati</taxon>
        <taxon>Pseudomonadota</taxon>
        <taxon>Betaproteobacteria</taxon>
        <taxon>Nitrosomonadales</taxon>
        <taxon>Thiobacillaceae</taxon>
        <taxon>Sulfuritortus</taxon>
    </lineage>
</organism>
<dbReference type="InterPro" id="IPR009363">
    <property type="entry name" value="Phage_Mu_Gp16"/>
</dbReference>
<accession>A0A4R3JTJ1</accession>
<dbReference type="Pfam" id="PF06252">
    <property type="entry name" value="GemA"/>
    <property type="match status" value="1"/>
</dbReference>
<reference evidence="1 2" key="1">
    <citation type="submission" date="2019-03" db="EMBL/GenBank/DDBJ databases">
        <title>Genomic Encyclopedia of Type Strains, Phase IV (KMG-IV): sequencing the most valuable type-strain genomes for metagenomic binning, comparative biology and taxonomic classification.</title>
        <authorList>
            <person name="Goeker M."/>
        </authorList>
    </citation>
    <scope>NUCLEOTIDE SEQUENCE [LARGE SCALE GENOMIC DNA]</scope>
    <source>
        <strain evidence="1 2">DSM 103923</strain>
    </source>
</reference>
<dbReference type="OrthoDB" id="7353918at2"/>
<gene>
    <name evidence="1" type="ORF">EDC61_11474</name>
</gene>
<dbReference type="AlphaFoldDB" id="A0A4R3JTJ1"/>